<name>G0MU94_CAEBE</name>
<gene>
    <name evidence="4" type="ORF">CAEBREN_12109</name>
</gene>
<dbReference type="PROSITE" id="PS50234">
    <property type="entry name" value="VWFA"/>
    <property type="match status" value="1"/>
</dbReference>
<dbReference type="STRING" id="135651.G0MU94"/>
<dbReference type="GO" id="GO:0045087">
    <property type="term" value="P:innate immune response"/>
    <property type="evidence" value="ECO:0007669"/>
    <property type="project" value="TreeGrafter"/>
</dbReference>
<dbReference type="PANTHER" id="PTHR31024:SF6">
    <property type="entry name" value="VWFA DOMAIN-CONTAINING PROTEIN"/>
    <property type="match status" value="1"/>
</dbReference>
<feature type="domain" description="VWFA" evidence="3">
    <location>
        <begin position="40"/>
        <end position="224"/>
    </location>
</feature>
<proteinExistence type="predicted"/>
<feature type="signal peptide" evidence="1">
    <location>
        <begin position="1"/>
        <end position="18"/>
    </location>
</feature>
<reference evidence="5" key="1">
    <citation type="submission" date="2011-07" db="EMBL/GenBank/DDBJ databases">
        <authorList>
            <consortium name="Caenorhabditis brenneri Sequencing and Analysis Consortium"/>
            <person name="Wilson R.K."/>
        </authorList>
    </citation>
    <scope>NUCLEOTIDE SEQUENCE [LARGE SCALE GENOMIC DNA]</scope>
    <source>
        <strain evidence="5">PB2801</strain>
    </source>
</reference>
<evidence type="ECO:0000313" key="5">
    <source>
        <dbReference type="Proteomes" id="UP000008068"/>
    </source>
</evidence>
<dbReference type="CDD" id="cd00037">
    <property type="entry name" value="CLECT"/>
    <property type="match status" value="1"/>
</dbReference>
<accession>G0MU94</accession>
<dbReference type="InterPro" id="IPR002035">
    <property type="entry name" value="VWF_A"/>
</dbReference>
<evidence type="ECO:0000259" key="2">
    <source>
        <dbReference type="PROSITE" id="PS50041"/>
    </source>
</evidence>
<keyword evidence="1" id="KW-0732">Signal</keyword>
<dbReference type="InterPro" id="IPR016186">
    <property type="entry name" value="C-type_lectin-like/link_sf"/>
</dbReference>
<dbReference type="PANTHER" id="PTHR31024">
    <property type="entry name" value="C-TYPE LECTIN"/>
    <property type="match status" value="1"/>
</dbReference>
<dbReference type="EMBL" id="GL379812">
    <property type="protein sequence ID" value="EGT44060.1"/>
    <property type="molecule type" value="Genomic_DNA"/>
</dbReference>
<dbReference type="SUPFAM" id="SSF56436">
    <property type="entry name" value="C-type lectin-like"/>
    <property type="match status" value="1"/>
</dbReference>
<dbReference type="InParanoid" id="G0MU94"/>
<dbReference type="SUPFAM" id="SSF53300">
    <property type="entry name" value="vWA-like"/>
    <property type="match status" value="1"/>
</dbReference>
<dbReference type="Gene3D" id="3.40.50.410">
    <property type="entry name" value="von Willebrand factor, type A domain"/>
    <property type="match status" value="1"/>
</dbReference>
<dbReference type="PROSITE" id="PS50041">
    <property type="entry name" value="C_TYPE_LECTIN_2"/>
    <property type="match status" value="1"/>
</dbReference>
<dbReference type="HOGENOM" id="CLU_060615_0_0_1"/>
<dbReference type="OMA" id="ECQCILN"/>
<dbReference type="Pfam" id="PF00059">
    <property type="entry name" value="Lectin_C"/>
    <property type="match status" value="1"/>
</dbReference>
<dbReference type="InterPro" id="IPR016187">
    <property type="entry name" value="CTDL_fold"/>
</dbReference>
<sequence length="394" mass="43856">MKCYQFFLLLLSVSVGSALYDPSSYTDRPCGNDISNLWLDVVAVVDNSIGMTTEHLNNIAANIGTLFADTRIGTRPSEPRTTRLGLVTYNSLATTNADLNKFQSLDDVYNGLFSALDRTSNTNTAYLATGLQAAGQLFATQSIGSLRNHYKRVIIVYTSKYQGSGELDPVPMAARFRADGIYIITVAYGDDSKALSDNLQKIATPGFNFTYTSQSLVRDIQGALLQSNCFCPNDWIHYRQSYLDMNSYRYGSCLKPVNLPGSWKQAQLSCHSRHSNSYLVTEFNSNKHDFILTAVKNTFDQPISYHIGLNYINGIWVWDQPTGLPPVPMNGSSWDNWIPGYPKNPHANSGVQNIQTGFGVDWQNIPVYIAMSNYICETYSCDSDNFCDASDVKH</sequence>
<evidence type="ECO:0000259" key="3">
    <source>
        <dbReference type="PROSITE" id="PS50234"/>
    </source>
</evidence>
<feature type="chain" id="PRO_5003403924" description="C-type LECtin" evidence="1">
    <location>
        <begin position="19"/>
        <end position="394"/>
    </location>
</feature>
<dbReference type="InterPro" id="IPR036465">
    <property type="entry name" value="vWFA_dom_sf"/>
</dbReference>
<evidence type="ECO:0008006" key="6">
    <source>
        <dbReference type="Google" id="ProtNLM"/>
    </source>
</evidence>
<dbReference type="Pfam" id="PF00092">
    <property type="entry name" value="VWA"/>
    <property type="match status" value="1"/>
</dbReference>
<dbReference type="SMART" id="SM00327">
    <property type="entry name" value="VWA"/>
    <property type="match status" value="1"/>
</dbReference>
<dbReference type="Gene3D" id="3.10.100.10">
    <property type="entry name" value="Mannose-Binding Protein A, subunit A"/>
    <property type="match status" value="1"/>
</dbReference>
<protein>
    <recommendedName>
        <fullName evidence="6">C-type LECtin</fullName>
    </recommendedName>
</protein>
<organism evidence="5">
    <name type="scientific">Caenorhabditis brenneri</name>
    <name type="common">Nematode worm</name>
    <dbReference type="NCBI Taxonomy" id="135651"/>
    <lineage>
        <taxon>Eukaryota</taxon>
        <taxon>Metazoa</taxon>
        <taxon>Ecdysozoa</taxon>
        <taxon>Nematoda</taxon>
        <taxon>Chromadorea</taxon>
        <taxon>Rhabditida</taxon>
        <taxon>Rhabditina</taxon>
        <taxon>Rhabditomorpha</taxon>
        <taxon>Rhabditoidea</taxon>
        <taxon>Rhabditidae</taxon>
        <taxon>Peloderinae</taxon>
        <taxon>Caenorhabditis</taxon>
    </lineage>
</organism>
<evidence type="ECO:0000256" key="1">
    <source>
        <dbReference type="SAM" id="SignalP"/>
    </source>
</evidence>
<dbReference type="AlphaFoldDB" id="G0MU94"/>
<keyword evidence="5" id="KW-1185">Reference proteome</keyword>
<evidence type="ECO:0000313" key="4">
    <source>
        <dbReference type="EMBL" id="EGT44060.1"/>
    </source>
</evidence>
<dbReference type="eggNOG" id="ENOG502SH29">
    <property type="taxonomic scope" value="Eukaryota"/>
</dbReference>
<dbReference type="OrthoDB" id="5787264at2759"/>
<feature type="domain" description="C-type lectin" evidence="2">
    <location>
        <begin position="249"/>
        <end position="364"/>
    </location>
</feature>
<dbReference type="SMART" id="SM00034">
    <property type="entry name" value="CLECT"/>
    <property type="match status" value="1"/>
</dbReference>
<dbReference type="Proteomes" id="UP000008068">
    <property type="component" value="Unassembled WGS sequence"/>
</dbReference>
<dbReference type="InterPro" id="IPR001304">
    <property type="entry name" value="C-type_lectin-like"/>
</dbReference>